<name>A0AAE0Y4D4_9GAST</name>
<dbReference type="PANTHER" id="PTHR19324">
    <property type="entry name" value="PERFORIN-LIKE PROTEIN 1"/>
    <property type="match status" value="1"/>
</dbReference>
<evidence type="ECO:0000259" key="1">
    <source>
        <dbReference type="Pfam" id="PF16977"/>
    </source>
</evidence>
<evidence type="ECO:0000313" key="2">
    <source>
        <dbReference type="EMBL" id="KAK3731704.1"/>
    </source>
</evidence>
<dbReference type="PANTHER" id="PTHR19324:SF33">
    <property type="entry name" value="MUCIN-5AC"/>
    <property type="match status" value="1"/>
</dbReference>
<feature type="domain" description="Apextrin C-terminal" evidence="1">
    <location>
        <begin position="270"/>
        <end position="477"/>
    </location>
</feature>
<proteinExistence type="predicted"/>
<protein>
    <recommendedName>
        <fullName evidence="1">Apextrin C-terminal domain-containing protein</fullName>
    </recommendedName>
</protein>
<dbReference type="Proteomes" id="UP001283361">
    <property type="component" value="Unassembled WGS sequence"/>
</dbReference>
<dbReference type="InterPro" id="IPR031569">
    <property type="entry name" value="ApeC"/>
</dbReference>
<evidence type="ECO:0000313" key="3">
    <source>
        <dbReference type="Proteomes" id="UP001283361"/>
    </source>
</evidence>
<accession>A0AAE0Y4D4</accession>
<dbReference type="Pfam" id="PF16977">
    <property type="entry name" value="ApeC"/>
    <property type="match status" value="1"/>
</dbReference>
<gene>
    <name evidence="2" type="ORF">RRG08_035374</name>
</gene>
<keyword evidence="3" id="KW-1185">Reference proteome</keyword>
<organism evidence="2 3">
    <name type="scientific">Elysia crispata</name>
    <name type="common">lettuce slug</name>
    <dbReference type="NCBI Taxonomy" id="231223"/>
    <lineage>
        <taxon>Eukaryota</taxon>
        <taxon>Metazoa</taxon>
        <taxon>Spiralia</taxon>
        <taxon>Lophotrochozoa</taxon>
        <taxon>Mollusca</taxon>
        <taxon>Gastropoda</taxon>
        <taxon>Heterobranchia</taxon>
        <taxon>Euthyneura</taxon>
        <taxon>Panpulmonata</taxon>
        <taxon>Sacoglossa</taxon>
        <taxon>Placobranchoidea</taxon>
        <taxon>Plakobranchidae</taxon>
        <taxon>Elysia</taxon>
    </lineage>
</organism>
<reference evidence="2" key="1">
    <citation type="journal article" date="2023" name="G3 (Bethesda)">
        <title>A reference genome for the long-term kleptoplast-retaining sea slug Elysia crispata morphotype clarki.</title>
        <authorList>
            <person name="Eastman K.E."/>
            <person name="Pendleton A.L."/>
            <person name="Shaikh M.A."/>
            <person name="Suttiyut T."/>
            <person name="Ogas R."/>
            <person name="Tomko P."/>
            <person name="Gavelis G."/>
            <person name="Widhalm J.R."/>
            <person name="Wisecaver J.H."/>
        </authorList>
    </citation>
    <scope>NUCLEOTIDE SEQUENCE</scope>
    <source>
        <strain evidence="2">ECLA1</strain>
    </source>
</reference>
<sequence>MTDQTETSSPFQVTYAPAHVVRHFTKLVTVRCAHENNNRASQLQEISRIRLLKRSSSGWQLLAEMRDNENTPKAYVNVSVSARISSYIPYNFIEIVWPVATVATFGIYRCDFIGFDQRNFENKAEVTPIVMLLEESVTTFDMLNMFLETKDELKHIEEDTMHLGQNAAGLHDRLANISKEVDNQDADISGLGGDMSTVQRSLNLVTGVAAVYKADLNSLKLESNAVMQNENKMTLLDASIKSVKNEINSMSVQSGGPVYSDVRFSSLMSWPAGKYALLQPKTGCPVDLTFFGGSGKYWQIHTESSSSSANRNAHTDALSPWTLSTEGSNNFATVKFCEANGILNTESWPSGSYCINRIFNVPCPSGFGEGEIQLDVEDTNPVTEYTSQSVVGGHSILFCCMSSGTASTGIALPTRSPFVLYRRGGHCQQVDGMIVSDESLIVDTEDTVNGDHKVNNSPDVDIHQSGDSIMNIHLCYYTPA</sequence>
<dbReference type="AlphaFoldDB" id="A0AAE0Y4D4"/>
<dbReference type="EMBL" id="JAWDGP010006989">
    <property type="protein sequence ID" value="KAK3731704.1"/>
    <property type="molecule type" value="Genomic_DNA"/>
</dbReference>
<comment type="caution">
    <text evidence="2">The sequence shown here is derived from an EMBL/GenBank/DDBJ whole genome shotgun (WGS) entry which is preliminary data.</text>
</comment>